<dbReference type="EMBL" id="KQ087180">
    <property type="protein sequence ID" value="KLT45762.1"/>
    <property type="molecule type" value="Genomic_DNA"/>
</dbReference>
<dbReference type="AlphaFoldDB" id="A0A0J0XXG5"/>
<feature type="transmembrane region" description="Helical" evidence="7">
    <location>
        <begin position="162"/>
        <end position="183"/>
    </location>
</feature>
<dbReference type="PANTHER" id="PTHR48022:SF52">
    <property type="entry name" value="SUGAR TRANSPORTER, PUTATIVE-RELATED"/>
    <property type="match status" value="1"/>
</dbReference>
<dbReference type="PANTHER" id="PTHR48022">
    <property type="entry name" value="PLASTIDIC GLUCOSE TRANSPORTER 4"/>
    <property type="match status" value="1"/>
</dbReference>
<dbReference type="InterPro" id="IPR050360">
    <property type="entry name" value="MFS_Sugar_Transporters"/>
</dbReference>
<dbReference type="InterPro" id="IPR020846">
    <property type="entry name" value="MFS_dom"/>
</dbReference>
<comment type="subcellular location">
    <subcellularLocation>
        <location evidence="1">Membrane</location>
        <topology evidence="1">Multi-pass membrane protein</topology>
    </subcellularLocation>
</comment>
<feature type="transmembrane region" description="Helical" evidence="7">
    <location>
        <begin position="444"/>
        <end position="463"/>
    </location>
</feature>
<feature type="transmembrane region" description="Helical" evidence="7">
    <location>
        <begin position="29"/>
        <end position="49"/>
    </location>
</feature>
<dbReference type="PROSITE" id="PS50850">
    <property type="entry name" value="MFS"/>
    <property type="match status" value="1"/>
</dbReference>
<feature type="transmembrane region" description="Helical" evidence="7">
    <location>
        <begin position="279"/>
        <end position="301"/>
    </location>
</feature>
<feature type="transmembrane region" description="Helical" evidence="7">
    <location>
        <begin position="345"/>
        <end position="368"/>
    </location>
</feature>
<keyword evidence="5 7" id="KW-1133">Transmembrane helix</keyword>
<keyword evidence="6 7" id="KW-0472">Membrane</keyword>
<feature type="transmembrane region" description="Helical" evidence="7">
    <location>
        <begin position="321"/>
        <end position="338"/>
    </location>
</feature>
<evidence type="ECO:0000256" key="4">
    <source>
        <dbReference type="ARBA" id="ARBA00022692"/>
    </source>
</evidence>
<feature type="transmembrane region" description="Helical" evidence="7">
    <location>
        <begin position="414"/>
        <end position="432"/>
    </location>
</feature>
<dbReference type="GO" id="GO:0005351">
    <property type="term" value="F:carbohydrate:proton symporter activity"/>
    <property type="evidence" value="ECO:0007669"/>
    <property type="project" value="TreeGrafter"/>
</dbReference>
<comment type="similarity">
    <text evidence="2">Belongs to the major facilitator superfamily. Sugar transporter (TC 2.A.1.1) family.</text>
</comment>
<evidence type="ECO:0000256" key="1">
    <source>
        <dbReference type="ARBA" id="ARBA00004141"/>
    </source>
</evidence>
<dbReference type="Gene3D" id="1.20.1250.20">
    <property type="entry name" value="MFS general substrate transporter like domains"/>
    <property type="match status" value="1"/>
</dbReference>
<feature type="transmembrane region" description="Helical" evidence="7">
    <location>
        <begin position="100"/>
        <end position="118"/>
    </location>
</feature>
<reference evidence="9 10" key="1">
    <citation type="submission" date="2015-03" db="EMBL/GenBank/DDBJ databases">
        <title>Genomics and transcriptomics of the oil-accumulating basidiomycete yeast T. oleaginosus allow insights into substrate utilization and the diverse evolutionary trajectories of mating systems in fungi.</title>
        <authorList>
            <consortium name="DOE Joint Genome Institute"/>
            <person name="Kourist R."/>
            <person name="Kracht O."/>
            <person name="Bracharz F."/>
            <person name="Lipzen A."/>
            <person name="Nolan M."/>
            <person name="Ohm R."/>
            <person name="Grigoriev I."/>
            <person name="Sun S."/>
            <person name="Heitman J."/>
            <person name="Bruck T."/>
            <person name="Nowrousian M."/>
        </authorList>
    </citation>
    <scope>NUCLEOTIDE SEQUENCE [LARGE SCALE GENOMIC DNA]</scope>
    <source>
        <strain evidence="9 10">IBC0246</strain>
    </source>
</reference>
<organism evidence="9 10">
    <name type="scientific">Cutaneotrichosporon oleaginosum</name>
    <dbReference type="NCBI Taxonomy" id="879819"/>
    <lineage>
        <taxon>Eukaryota</taxon>
        <taxon>Fungi</taxon>
        <taxon>Dikarya</taxon>
        <taxon>Basidiomycota</taxon>
        <taxon>Agaricomycotina</taxon>
        <taxon>Tremellomycetes</taxon>
        <taxon>Trichosporonales</taxon>
        <taxon>Trichosporonaceae</taxon>
        <taxon>Cutaneotrichosporon</taxon>
    </lineage>
</organism>
<dbReference type="Pfam" id="PF00083">
    <property type="entry name" value="Sugar_tr"/>
    <property type="match status" value="1"/>
</dbReference>
<feature type="transmembrane region" description="Helical" evidence="7">
    <location>
        <begin position="380"/>
        <end position="402"/>
    </location>
</feature>
<proteinExistence type="inferred from homology"/>
<protein>
    <submittedName>
        <fullName evidence="9">Hexose transporter-like protein</fullName>
    </submittedName>
</protein>
<dbReference type="SUPFAM" id="SSF103473">
    <property type="entry name" value="MFS general substrate transporter"/>
    <property type="match status" value="1"/>
</dbReference>
<feature type="transmembrane region" description="Helical" evidence="7">
    <location>
        <begin position="69"/>
        <end position="88"/>
    </location>
</feature>
<dbReference type="InterPro" id="IPR036259">
    <property type="entry name" value="MFS_trans_sf"/>
</dbReference>
<keyword evidence="10" id="KW-1185">Reference proteome</keyword>
<evidence type="ECO:0000256" key="3">
    <source>
        <dbReference type="ARBA" id="ARBA00022448"/>
    </source>
</evidence>
<sequence length="533" mass="58675">MTTATNHLLSVPNNTHRNWWKDKSLRQNLLHCAGCCLCVFYLGFDQALLASLQALPIFNVYFNTPTGTTLGLIASSLYFPGLFASFFGSWVSMKYGRKPTVWIGSGLIIVGTFVNALATNTGIFCGGRVLIGAGGAITKVAAPALLNEIAHPRIRSVIAASYYGWFFLGSALSSWLCLAGLYIPNDWSWRMPCMFQLFAPTLVIIITATGPESPRFLINKGRNEEALNMLAKYHANGKVDDELVQLEYGEICAALESEGEEHKSSWLDLIRTKGNRRRIAMSILMACGTNWTGSGLLGYYLTPILASVGITDPKQTTSLNGGLALFNLLACQLAATQADRISRRVSFFTSGVGMISSIAIVTGLSATFASGKKEFGIPTVPIIFAYFAFYDIAWMALPFHYCTEIMPFHLRTKGLAVFTAVQTFANGFNQFVNPIAFKAIAWRFYIVYIAINAGYMVYFYFYLIDSRGMSLESTTLLFDFPRREARQRADEGMQARVAARAEARAAALEKEKGEIDMVEDVAALDKTAPKSMV</sequence>
<dbReference type="Proteomes" id="UP000053611">
    <property type="component" value="Unassembled WGS sequence"/>
</dbReference>
<gene>
    <name evidence="9" type="ORF">CC85DRAFT_282392</name>
</gene>
<evidence type="ECO:0000256" key="7">
    <source>
        <dbReference type="SAM" id="Phobius"/>
    </source>
</evidence>
<accession>A0A0J0XXG5</accession>
<feature type="transmembrane region" description="Helical" evidence="7">
    <location>
        <begin position="130"/>
        <end position="150"/>
    </location>
</feature>
<dbReference type="FunFam" id="1.20.1250.20:FF:000134">
    <property type="entry name" value="MFS sugar transporter protein"/>
    <property type="match status" value="1"/>
</dbReference>
<name>A0A0J0XXG5_9TREE</name>
<evidence type="ECO:0000256" key="2">
    <source>
        <dbReference type="ARBA" id="ARBA00010992"/>
    </source>
</evidence>
<keyword evidence="3" id="KW-0813">Transport</keyword>
<feature type="domain" description="Major facilitator superfamily (MFS) profile" evidence="8">
    <location>
        <begin position="31"/>
        <end position="467"/>
    </location>
</feature>
<dbReference type="GO" id="GO:0016020">
    <property type="term" value="C:membrane"/>
    <property type="evidence" value="ECO:0007669"/>
    <property type="project" value="UniProtKB-SubCell"/>
</dbReference>
<evidence type="ECO:0000259" key="8">
    <source>
        <dbReference type="PROSITE" id="PS50850"/>
    </source>
</evidence>
<feature type="transmembrane region" description="Helical" evidence="7">
    <location>
        <begin position="189"/>
        <end position="210"/>
    </location>
</feature>
<evidence type="ECO:0000313" key="9">
    <source>
        <dbReference type="EMBL" id="KLT45762.1"/>
    </source>
</evidence>
<evidence type="ECO:0000256" key="6">
    <source>
        <dbReference type="ARBA" id="ARBA00023136"/>
    </source>
</evidence>
<dbReference type="STRING" id="879819.A0A0J0XXG5"/>
<evidence type="ECO:0000256" key="5">
    <source>
        <dbReference type="ARBA" id="ARBA00022989"/>
    </source>
</evidence>
<dbReference type="InterPro" id="IPR005828">
    <property type="entry name" value="MFS_sugar_transport-like"/>
</dbReference>
<evidence type="ECO:0000313" key="10">
    <source>
        <dbReference type="Proteomes" id="UP000053611"/>
    </source>
</evidence>
<dbReference type="OrthoDB" id="6133115at2759"/>
<keyword evidence="4 7" id="KW-0812">Transmembrane</keyword>